<proteinExistence type="predicted"/>
<name>A0A0D2LWZ3_HYPSF</name>
<feature type="region of interest" description="Disordered" evidence="1">
    <location>
        <begin position="234"/>
        <end position="341"/>
    </location>
</feature>
<evidence type="ECO:0000313" key="3">
    <source>
        <dbReference type="Proteomes" id="UP000054270"/>
    </source>
</evidence>
<feature type="compositionally biased region" description="Polar residues" evidence="1">
    <location>
        <begin position="329"/>
        <end position="341"/>
    </location>
</feature>
<reference evidence="3" key="1">
    <citation type="submission" date="2014-04" db="EMBL/GenBank/DDBJ databases">
        <title>Evolutionary Origins and Diversification of the Mycorrhizal Mutualists.</title>
        <authorList>
            <consortium name="DOE Joint Genome Institute"/>
            <consortium name="Mycorrhizal Genomics Consortium"/>
            <person name="Kohler A."/>
            <person name="Kuo A."/>
            <person name="Nagy L.G."/>
            <person name="Floudas D."/>
            <person name="Copeland A."/>
            <person name="Barry K.W."/>
            <person name="Cichocki N."/>
            <person name="Veneault-Fourrey C."/>
            <person name="LaButti K."/>
            <person name="Lindquist E.A."/>
            <person name="Lipzen A."/>
            <person name="Lundell T."/>
            <person name="Morin E."/>
            <person name="Murat C."/>
            <person name="Riley R."/>
            <person name="Ohm R."/>
            <person name="Sun H."/>
            <person name="Tunlid A."/>
            <person name="Henrissat B."/>
            <person name="Grigoriev I.V."/>
            <person name="Hibbett D.S."/>
            <person name="Martin F."/>
        </authorList>
    </citation>
    <scope>NUCLEOTIDE SEQUENCE [LARGE SCALE GENOMIC DNA]</scope>
    <source>
        <strain evidence="3">FD-334 SS-4</strain>
    </source>
</reference>
<dbReference type="EMBL" id="KN817646">
    <property type="protein sequence ID" value="KJA15388.1"/>
    <property type="molecule type" value="Genomic_DNA"/>
</dbReference>
<sequence>MREHGTFVNGADRLETILTDSNLYEQPIKKALAALEDFFAKRREIHERRIANEDPVERQRRLARETSAQSRATFARKSTVFEWVDAGNGVYERVQLQSKQADFYWSNYTKNQRHYTSYNNQWDLCPQLPKYSDEFPDDNDPNDVDYDDGYSDDDSFVPMNPKASSALAIPQDGHITSTLLDVQSTLEDSRMSVDDEETPLPSVAEHITLDTFLRDRFGYSLALPFKWPVQAGNQREDMDQCTPSTSLNKAQAAGHGDKPAHSEYTLQMSTPIRHDERRRYEAPPASQTSSSSRRDDSQRPGAAPPPHTSSSSRRNASKKSKGSAATLRPSASSLSDKGSANVQDTGGAILSLSKALMSLSLQAVELDGTFIDLPASFDHSPASPSPLSLMSDALEIRIIATCTPAVYLLRNLGGSLLTDPWMIATKDASTVLLIFRRKWSTIDIIARELTRRGCRFNTVKAVTTPPPPSLPQSAPLGIRLKGYKSTREDYEEYLRRRQHLLCGPKGRAALMHGGIIARIARDTTDPGAVLDGPLYGDTVICQCDDLYLVDDQLTQADKNIICGVYLTQTEQSPEGEELIDGAIRQLSWWPQDSLWTVMGCYLQTEWTDLAEAYYEKRCNILQETQLTIFGVTEWRQTLRKANAWTKKIEAGTERYQREYLTHCYHEILLQANRKRINS</sequence>
<protein>
    <submittedName>
        <fullName evidence="2">Uncharacterized protein</fullName>
    </submittedName>
</protein>
<evidence type="ECO:0000313" key="2">
    <source>
        <dbReference type="EMBL" id="KJA15388.1"/>
    </source>
</evidence>
<accession>A0A0D2LWZ3</accession>
<organism evidence="2 3">
    <name type="scientific">Hypholoma sublateritium (strain FD-334 SS-4)</name>
    <dbReference type="NCBI Taxonomy" id="945553"/>
    <lineage>
        <taxon>Eukaryota</taxon>
        <taxon>Fungi</taxon>
        <taxon>Dikarya</taxon>
        <taxon>Basidiomycota</taxon>
        <taxon>Agaricomycotina</taxon>
        <taxon>Agaricomycetes</taxon>
        <taxon>Agaricomycetidae</taxon>
        <taxon>Agaricales</taxon>
        <taxon>Agaricineae</taxon>
        <taxon>Strophariaceae</taxon>
        <taxon>Hypholoma</taxon>
    </lineage>
</organism>
<dbReference type="OrthoDB" id="3268696at2759"/>
<keyword evidence="3" id="KW-1185">Reference proteome</keyword>
<dbReference type="AlphaFoldDB" id="A0A0D2LWZ3"/>
<dbReference type="Proteomes" id="UP000054270">
    <property type="component" value="Unassembled WGS sequence"/>
</dbReference>
<evidence type="ECO:0000256" key="1">
    <source>
        <dbReference type="SAM" id="MobiDB-lite"/>
    </source>
</evidence>
<feature type="compositionally biased region" description="Basic and acidic residues" evidence="1">
    <location>
        <begin position="272"/>
        <end position="281"/>
    </location>
</feature>
<gene>
    <name evidence="2" type="ORF">HYPSUDRAFT_207938</name>
</gene>